<evidence type="ECO:0000256" key="1">
    <source>
        <dbReference type="ARBA" id="ARBA00022448"/>
    </source>
</evidence>
<evidence type="ECO:0000259" key="4">
    <source>
        <dbReference type="PROSITE" id="PS50893"/>
    </source>
</evidence>
<accession>A0A2K8KNX1</accession>
<organism evidence="5 6">
    <name type="scientific">Reinekea forsetii</name>
    <dbReference type="NCBI Taxonomy" id="1336806"/>
    <lineage>
        <taxon>Bacteria</taxon>
        <taxon>Pseudomonadati</taxon>
        <taxon>Pseudomonadota</taxon>
        <taxon>Gammaproteobacteria</taxon>
        <taxon>Oceanospirillales</taxon>
        <taxon>Saccharospirillaceae</taxon>
        <taxon>Reinekea</taxon>
    </lineage>
</organism>
<evidence type="ECO:0000256" key="3">
    <source>
        <dbReference type="ARBA" id="ARBA00022840"/>
    </source>
</evidence>
<dbReference type="KEGG" id="rfo:REIFOR_01347"/>
<dbReference type="Pfam" id="PF00005">
    <property type="entry name" value="ABC_tran"/>
    <property type="match status" value="1"/>
</dbReference>
<keyword evidence="2" id="KW-0547">Nucleotide-binding</keyword>
<dbReference type="AlphaFoldDB" id="A0A2K8KNX1"/>
<keyword evidence="1" id="KW-0813">Transport</keyword>
<feature type="domain" description="ABC transporter" evidence="4">
    <location>
        <begin position="7"/>
        <end position="234"/>
    </location>
</feature>
<dbReference type="GO" id="GO:0016887">
    <property type="term" value="F:ATP hydrolysis activity"/>
    <property type="evidence" value="ECO:0007669"/>
    <property type="project" value="InterPro"/>
</dbReference>
<dbReference type="SMART" id="SM00382">
    <property type="entry name" value="AAA"/>
    <property type="match status" value="1"/>
</dbReference>
<gene>
    <name evidence="5" type="ORF">REIFOR_01347</name>
</gene>
<dbReference type="Proteomes" id="UP000229757">
    <property type="component" value="Chromosome"/>
</dbReference>
<dbReference type="InterPro" id="IPR015854">
    <property type="entry name" value="ABC_transpr_LolD-like"/>
</dbReference>
<dbReference type="SUPFAM" id="SSF52540">
    <property type="entry name" value="P-loop containing nucleoside triphosphate hydrolases"/>
    <property type="match status" value="1"/>
</dbReference>
<sequence length="234" mass="25716">MTSAYAFELCDLAFSWQKNTPATLDIPSLSLPLGKSLFIHGASGSGKSTLLNILSGVLVAQRGEVKLLGQPFSSLSNRKRDRIRSDHLGYIFQQFNLLPYLSVLENVLLPIKISALRRRGHSRHSIALIDEAKHWLTQLKVPENLFQEKISRLSVGQQQRVAAARALIGSPEIIIADEPTSSLDQKNVDNFMAVLVDQCSSIGSSLVFVSHDLNLLPYFDTSFALQTSPAGSDL</sequence>
<protein>
    <submittedName>
        <fullName evidence="5">Methionine ABC transporter ATP-binding protein</fullName>
    </submittedName>
</protein>
<evidence type="ECO:0000313" key="6">
    <source>
        <dbReference type="Proteomes" id="UP000229757"/>
    </source>
</evidence>
<dbReference type="GO" id="GO:0022857">
    <property type="term" value="F:transmembrane transporter activity"/>
    <property type="evidence" value="ECO:0007669"/>
    <property type="project" value="TreeGrafter"/>
</dbReference>
<keyword evidence="3 5" id="KW-0067">ATP-binding</keyword>
<dbReference type="CDD" id="cd03255">
    <property type="entry name" value="ABC_MJ0796_LolCDE_FtsE"/>
    <property type="match status" value="1"/>
</dbReference>
<name>A0A2K8KNX1_9GAMM</name>
<reference evidence="5 6" key="1">
    <citation type="journal article" date="2017" name="Environ. Microbiol.">
        <title>Genomic and physiological analyses of 'Reinekea forsetii' reveal a versatile opportunistic lifestyle during spring algae blooms.</title>
        <authorList>
            <person name="Avci B."/>
            <person name="Hahnke R.L."/>
            <person name="Chafee M."/>
            <person name="Fischer T."/>
            <person name="Gruber-Vodicka H."/>
            <person name="Tegetmeyer H.E."/>
            <person name="Harder J."/>
            <person name="Fuchs B.M."/>
            <person name="Amann R.I."/>
            <person name="Teeling H."/>
        </authorList>
    </citation>
    <scope>NUCLEOTIDE SEQUENCE [LARGE SCALE GENOMIC DNA]</scope>
    <source>
        <strain evidence="5 6">Hel1_31_D35</strain>
    </source>
</reference>
<dbReference type="GO" id="GO:0005524">
    <property type="term" value="F:ATP binding"/>
    <property type="evidence" value="ECO:0007669"/>
    <property type="project" value="UniProtKB-KW"/>
</dbReference>
<keyword evidence="6" id="KW-1185">Reference proteome</keyword>
<proteinExistence type="predicted"/>
<dbReference type="Gene3D" id="3.40.50.300">
    <property type="entry name" value="P-loop containing nucleotide triphosphate hydrolases"/>
    <property type="match status" value="1"/>
</dbReference>
<dbReference type="InterPro" id="IPR027417">
    <property type="entry name" value="P-loop_NTPase"/>
</dbReference>
<evidence type="ECO:0000256" key="2">
    <source>
        <dbReference type="ARBA" id="ARBA00022741"/>
    </source>
</evidence>
<dbReference type="PANTHER" id="PTHR24220:SF611">
    <property type="entry name" value="ATP-BINDING COMPONENT OF ABC TRANSPORTER-RELATED"/>
    <property type="match status" value="1"/>
</dbReference>
<dbReference type="GO" id="GO:0005886">
    <property type="term" value="C:plasma membrane"/>
    <property type="evidence" value="ECO:0007669"/>
    <property type="project" value="TreeGrafter"/>
</dbReference>
<dbReference type="EMBL" id="CP011797">
    <property type="protein sequence ID" value="ATX76493.1"/>
    <property type="molecule type" value="Genomic_DNA"/>
</dbReference>
<dbReference type="PROSITE" id="PS50893">
    <property type="entry name" value="ABC_TRANSPORTER_2"/>
    <property type="match status" value="1"/>
</dbReference>
<evidence type="ECO:0000313" key="5">
    <source>
        <dbReference type="EMBL" id="ATX76493.1"/>
    </source>
</evidence>
<dbReference type="InterPro" id="IPR003439">
    <property type="entry name" value="ABC_transporter-like_ATP-bd"/>
</dbReference>
<dbReference type="InterPro" id="IPR003593">
    <property type="entry name" value="AAA+_ATPase"/>
</dbReference>
<dbReference type="InterPro" id="IPR017911">
    <property type="entry name" value="MacB-like_ATP-bd"/>
</dbReference>
<dbReference type="OrthoDB" id="9802264at2"/>
<dbReference type="PANTHER" id="PTHR24220">
    <property type="entry name" value="IMPORT ATP-BINDING PROTEIN"/>
    <property type="match status" value="1"/>
</dbReference>
<dbReference type="RefSeq" id="WP_100256832.1">
    <property type="nucleotide sequence ID" value="NZ_CP011797.1"/>
</dbReference>